<accession>A0ABM1QHQ6</accession>
<dbReference type="InterPro" id="IPR007527">
    <property type="entry name" value="Znf_SWIM"/>
</dbReference>
<keyword evidence="1" id="KW-0479">Metal-binding</keyword>
<dbReference type="RefSeq" id="XP_019086294.1">
    <property type="nucleotide sequence ID" value="XM_019230749.1"/>
</dbReference>
<evidence type="ECO:0000256" key="3">
    <source>
        <dbReference type="ARBA" id="ARBA00022833"/>
    </source>
</evidence>
<evidence type="ECO:0000259" key="6">
    <source>
        <dbReference type="PROSITE" id="PS50966"/>
    </source>
</evidence>
<dbReference type="SMART" id="SM00575">
    <property type="entry name" value="ZnF_PMZ"/>
    <property type="match status" value="1"/>
</dbReference>
<keyword evidence="3" id="KW-0862">Zinc</keyword>
<feature type="region of interest" description="Disordered" evidence="5">
    <location>
        <begin position="398"/>
        <end position="440"/>
    </location>
</feature>
<evidence type="ECO:0000256" key="5">
    <source>
        <dbReference type="SAM" id="MobiDB-lite"/>
    </source>
</evidence>
<dbReference type="Pfam" id="PF04434">
    <property type="entry name" value="SWIM"/>
    <property type="match status" value="1"/>
</dbReference>
<evidence type="ECO:0000313" key="7">
    <source>
        <dbReference type="Proteomes" id="UP000694864"/>
    </source>
</evidence>
<dbReference type="PANTHER" id="PTHR31973:SF187">
    <property type="entry name" value="MUTATOR TRANSPOSASE MUDRA PROTEIN"/>
    <property type="match status" value="1"/>
</dbReference>
<reference evidence="8" key="2">
    <citation type="submission" date="2025-08" db="UniProtKB">
        <authorList>
            <consortium name="RefSeq"/>
        </authorList>
    </citation>
    <scope>IDENTIFICATION</scope>
    <source>
        <tissue evidence="8">Leaf</tissue>
    </source>
</reference>
<sequence length="515" mass="59607">MVKAFNDDHSCNVTGYSKIITQEVIARKAKARALEIIQEEHDEQYSIIKDYRLKLLDSNVGSTVEVDTFEGEDGGLDVFFIFYVCFARIKKTWCQYSRPIFGIDGCFLTYYTKGQLLAVVGRDSNNQMYPLAWAVVDKEDEENWKWFIGKLQSDLNLRDGAGFTLISDRQKGLLNDVSELLPQVEHHMCARHIYANLKKKHPHRADMKAKFLKVSKSYNSAQYIKRLDKLKILAYFKSTSSCDDVSNNINESFNNAINVTRELPLVEMLETIRSRAMVRINIRRKKANNHKGQYTIKAMERVNLEQKKILNCAAIPAGPGEYEVKEKKSSYKVHMAMHFCTCRKWEMSGIPCRHALKVISVKKLKVEDYISSWYLTSRWRNEYNAHIDAVRGKNFWPKSDQTEIQPPPRPISQDKNSVPKRIKERNKSPQKKKSKGKELKVTRERRIIHCGRCFEVGHNIRGCKLSGPLYYRHSKKSKVVGRCQSCASDQVSHLKAKLLIDFAGLYSWCGIFKFY</sequence>
<feature type="domain" description="SWIM-type" evidence="6">
    <location>
        <begin position="331"/>
        <end position="363"/>
    </location>
</feature>
<feature type="compositionally biased region" description="Basic residues" evidence="5">
    <location>
        <begin position="418"/>
        <end position="435"/>
    </location>
</feature>
<dbReference type="PANTHER" id="PTHR31973">
    <property type="entry name" value="POLYPROTEIN, PUTATIVE-RELATED"/>
    <property type="match status" value="1"/>
</dbReference>
<dbReference type="InterPro" id="IPR018289">
    <property type="entry name" value="MULE_transposase_dom"/>
</dbReference>
<keyword evidence="2 4" id="KW-0863">Zinc-finger</keyword>
<gene>
    <name evidence="8" type="primary">LOC109126863</name>
</gene>
<evidence type="ECO:0000256" key="1">
    <source>
        <dbReference type="ARBA" id="ARBA00022723"/>
    </source>
</evidence>
<dbReference type="Pfam" id="PF10551">
    <property type="entry name" value="MULE"/>
    <property type="match status" value="1"/>
</dbReference>
<dbReference type="InterPro" id="IPR006564">
    <property type="entry name" value="Znf_PMZ"/>
</dbReference>
<evidence type="ECO:0000256" key="4">
    <source>
        <dbReference type="PROSITE-ProRule" id="PRU00325"/>
    </source>
</evidence>
<evidence type="ECO:0000313" key="8">
    <source>
        <dbReference type="RefSeq" id="XP_019086294.1"/>
    </source>
</evidence>
<dbReference type="Proteomes" id="UP000694864">
    <property type="component" value="Chromosome 10"/>
</dbReference>
<protein>
    <submittedName>
        <fullName evidence="8">Uncharacterized protein LOC109126863</fullName>
    </submittedName>
</protein>
<proteinExistence type="predicted"/>
<dbReference type="GeneID" id="109126863"/>
<name>A0ABM1QHQ6_CAMSA</name>
<evidence type="ECO:0000256" key="2">
    <source>
        <dbReference type="ARBA" id="ARBA00022771"/>
    </source>
</evidence>
<dbReference type="PROSITE" id="PS50966">
    <property type="entry name" value="ZF_SWIM"/>
    <property type="match status" value="1"/>
</dbReference>
<reference evidence="7" key="1">
    <citation type="journal article" date="2014" name="Nat. Commun.">
        <title>The emerging biofuel crop Camelina sativa retains a highly undifferentiated hexaploid genome structure.</title>
        <authorList>
            <person name="Kagale S."/>
            <person name="Koh C."/>
            <person name="Nixon J."/>
            <person name="Bollina V."/>
            <person name="Clarke W.E."/>
            <person name="Tuteja R."/>
            <person name="Spillane C."/>
            <person name="Robinson S.J."/>
            <person name="Links M.G."/>
            <person name="Clarke C."/>
            <person name="Higgins E.E."/>
            <person name="Huebert T."/>
            <person name="Sharpe A.G."/>
            <person name="Parkin I.A."/>
        </authorList>
    </citation>
    <scope>NUCLEOTIDE SEQUENCE [LARGE SCALE GENOMIC DNA]</scope>
    <source>
        <strain evidence="7">cv. DH55</strain>
    </source>
</reference>
<keyword evidence="7" id="KW-1185">Reference proteome</keyword>
<organism evidence="7 8">
    <name type="scientific">Camelina sativa</name>
    <name type="common">False flax</name>
    <name type="synonym">Myagrum sativum</name>
    <dbReference type="NCBI Taxonomy" id="90675"/>
    <lineage>
        <taxon>Eukaryota</taxon>
        <taxon>Viridiplantae</taxon>
        <taxon>Streptophyta</taxon>
        <taxon>Embryophyta</taxon>
        <taxon>Tracheophyta</taxon>
        <taxon>Spermatophyta</taxon>
        <taxon>Magnoliopsida</taxon>
        <taxon>eudicotyledons</taxon>
        <taxon>Gunneridae</taxon>
        <taxon>Pentapetalae</taxon>
        <taxon>rosids</taxon>
        <taxon>malvids</taxon>
        <taxon>Brassicales</taxon>
        <taxon>Brassicaceae</taxon>
        <taxon>Camelineae</taxon>
        <taxon>Camelina</taxon>
    </lineage>
</organism>